<evidence type="ECO:0000256" key="16">
    <source>
        <dbReference type="SAM" id="MobiDB-lite"/>
    </source>
</evidence>
<feature type="non-terminal residue" evidence="19">
    <location>
        <position position="1"/>
    </location>
</feature>
<dbReference type="GO" id="GO:0007601">
    <property type="term" value="P:visual perception"/>
    <property type="evidence" value="ECO:0007669"/>
    <property type="project" value="UniProtKB-KW"/>
</dbReference>
<feature type="compositionally biased region" description="Low complexity" evidence="16">
    <location>
        <begin position="667"/>
        <end position="676"/>
    </location>
</feature>
<organism evidence="19 20">
    <name type="scientific">Herpetotheres cachinnans</name>
    <name type="common">Laughing falcon</name>
    <name type="synonym">Falco cachinnans</name>
    <dbReference type="NCBI Taxonomy" id="56343"/>
    <lineage>
        <taxon>Eukaryota</taxon>
        <taxon>Metazoa</taxon>
        <taxon>Chordata</taxon>
        <taxon>Craniata</taxon>
        <taxon>Vertebrata</taxon>
        <taxon>Euteleostomi</taxon>
        <taxon>Archelosauria</taxon>
        <taxon>Archosauria</taxon>
        <taxon>Dinosauria</taxon>
        <taxon>Saurischia</taxon>
        <taxon>Theropoda</taxon>
        <taxon>Coelurosauria</taxon>
        <taxon>Aves</taxon>
        <taxon>Neognathae</taxon>
        <taxon>Neoaves</taxon>
        <taxon>Telluraves</taxon>
        <taxon>Australaves</taxon>
        <taxon>Falconiformes</taxon>
        <taxon>Falconidae</taxon>
        <taxon>Herpetotheres</taxon>
    </lineage>
</organism>
<comment type="subcellular location">
    <subcellularLocation>
        <location evidence="1">Membrane</location>
        <topology evidence="1">Multi-pass membrane protein</topology>
    </subcellularLocation>
</comment>
<dbReference type="GO" id="GO:0030553">
    <property type="term" value="F:cGMP binding"/>
    <property type="evidence" value="ECO:0007669"/>
    <property type="project" value="UniProtKB-KW"/>
</dbReference>
<feature type="transmembrane region" description="Helical" evidence="17">
    <location>
        <begin position="150"/>
        <end position="171"/>
    </location>
</feature>
<dbReference type="Gene3D" id="1.10.287.630">
    <property type="entry name" value="Helix hairpin bin"/>
    <property type="match status" value="1"/>
</dbReference>
<keyword evidence="2" id="KW-0813">Transport</keyword>
<feature type="compositionally biased region" description="Basic and acidic residues" evidence="16">
    <location>
        <begin position="657"/>
        <end position="666"/>
    </location>
</feature>
<comment type="catalytic activity">
    <reaction evidence="15">
        <text>Na(+)(in) = Na(+)(out)</text>
        <dbReference type="Rhea" id="RHEA:34963"/>
        <dbReference type="ChEBI" id="CHEBI:29101"/>
    </reaction>
</comment>
<evidence type="ECO:0000256" key="9">
    <source>
        <dbReference type="ARBA" id="ARBA00023065"/>
    </source>
</evidence>
<dbReference type="PANTHER" id="PTHR45638">
    <property type="entry name" value="CYCLIC NUCLEOTIDE-GATED CATION CHANNEL SUBUNIT A"/>
    <property type="match status" value="1"/>
</dbReference>
<dbReference type="Gene3D" id="2.60.120.10">
    <property type="entry name" value="Jelly Rolls"/>
    <property type="match status" value="1"/>
</dbReference>
<dbReference type="PROSITE" id="PS00888">
    <property type="entry name" value="CNMP_BINDING_1"/>
    <property type="match status" value="1"/>
</dbReference>
<keyword evidence="9" id="KW-0406">Ion transport</keyword>
<dbReference type="InterPro" id="IPR014710">
    <property type="entry name" value="RmlC-like_jellyroll"/>
</dbReference>
<evidence type="ECO:0000313" key="20">
    <source>
        <dbReference type="Proteomes" id="UP000555649"/>
    </source>
</evidence>
<keyword evidence="8" id="KW-0142">cGMP-binding</keyword>
<keyword evidence="5 17" id="KW-0812">Transmembrane</keyword>
<keyword evidence="6" id="KW-0547">Nucleotide-binding</keyword>
<feature type="domain" description="Cyclic nucleotide-binding" evidence="18">
    <location>
        <begin position="433"/>
        <end position="537"/>
    </location>
</feature>
<feature type="transmembrane region" description="Helical" evidence="17">
    <location>
        <begin position="200"/>
        <end position="219"/>
    </location>
</feature>
<feature type="region of interest" description="Disordered" evidence="16">
    <location>
        <begin position="657"/>
        <end position="726"/>
    </location>
</feature>
<keyword evidence="12" id="KW-0407">Ion channel</keyword>
<feature type="region of interest" description="Disordered" evidence="16">
    <location>
        <begin position="606"/>
        <end position="628"/>
    </location>
</feature>
<dbReference type="InterPro" id="IPR018488">
    <property type="entry name" value="cNMP-bd_CS"/>
</dbReference>
<dbReference type="FunFam" id="1.10.287.630:FF:000001">
    <property type="entry name" value="Cyclic nucleotide-gated channel alpha 3"/>
    <property type="match status" value="1"/>
</dbReference>
<evidence type="ECO:0000256" key="17">
    <source>
        <dbReference type="SAM" id="Phobius"/>
    </source>
</evidence>
<keyword evidence="7 17" id="KW-1133">Transmembrane helix</keyword>
<keyword evidence="11" id="KW-1071">Ligand-gated ion channel</keyword>
<dbReference type="Pfam" id="PF00027">
    <property type="entry name" value="cNMP_binding"/>
    <property type="match status" value="1"/>
</dbReference>
<feature type="compositionally biased region" description="Basic and acidic residues" evidence="16">
    <location>
        <begin position="63"/>
        <end position="78"/>
    </location>
</feature>
<keyword evidence="3" id="KW-0140">cGMP</keyword>
<dbReference type="FunFam" id="1.10.287.70:FF:000072">
    <property type="entry name" value="Cyclic nucleotide gated channel beta 3"/>
    <property type="match status" value="1"/>
</dbReference>
<keyword evidence="4" id="KW-0716">Sensory transduction</keyword>
<proteinExistence type="predicted"/>
<dbReference type="Gene3D" id="1.10.287.70">
    <property type="match status" value="1"/>
</dbReference>
<evidence type="ECO:0000256" key="10">
    <source>
        <dbReference type="ARBA" id="ARBA00023136"/>
    </source>
</evidence>
<evidence type="ECO:0000256" key="8">
    <source>
        <dbReference type="ARBA" id="ARBA00022992"/>
    </source>
</evidence>
<evidence type="ECO:0000256" key="15">
    <source>
        <dbReference type="ARBA" id="ARBA00036239"/>
    </source>
</evidence>
<reference evidence="19 20" key="1">
    <citation type="submission" date="2019-09" db="EMBL/GenBank/DDBJ databases">
        <title>Bird 10,000 Genomes (B10K) Project - Family phase.</title>
        <authorList>
            <person name="Zhang G."/>
        </authorList>
    </citation>
    <scope>NUCLEOTIDE SEQUENCE [LARGE SCALE GENOMIC DNA]</scope>
    <source>
        <strain evidence="19">B10K-DU-005-78</strain>
        <tissue evidence="19">Mixed tissue sample</tissue>
    </source>
</reference>
<evidence type="ECO:0000256" key="1">
    <source>
        <dbReference type="ARBA" id="ARBA00004141"/>
    </source>
</evidence>
<dbReference type="Proteomes" id="UP000555649">
    <property type="component" value="Unassembled WGS sequence"/>
</dbReference>
<feature type="transmembrane region" description="Helical" evidence="17">
    <location>
        <begin position="317"/>
        <end position="338"/>
    </location>
</feature>
<dbReference type="PROSITE" id="PS50042">
    <property type="entry name" value="CNMP_BINDING_3"/>
    <property type="match status" value="1"/>
</dbReference>
<accession>A0A7L0GWJ0</accession>
<dbReference type="PROSITE" id="PS00889">
    <property type="entry name" value="CNMP_BINDING_2"/>
    <property type="match status" value="1"/>
</dbReference>
<sequence>STQKPTPSGFQTNEYADAQLQEIVRKMRERASVYKEKLKDPVLSSPEGSPTASPSKKKPPPPPKEEKKEDKKEDGEVKPEEDHYCDMLCCKFKKPPLKKYMEYLQLPDSIDSYTDHRYVAWLMLVTIAYNWNCWFIPLRFVFPYQTPSNTIYWFTIDIICDICYLCDLLIFQPRVQFIKGGDIISDKVEMKKFYHSSVKFRLDVISVLPFEVLYFFFGFNPALRANRMLKHNTFFEFNDRLEAIMDKAYIYRVIRTTGYLLFILHINACLYYWASDYEGLGSTRWVYDGKGNMYLRCYYWAVRTLITIGGLPEPQTLFEIVFQLLNFFLGVFVFSSLIGQMRDVIGAATAGQNYYRSCMDNTVSYMNTYSIPKLVQNRVRTWYEYTWDSQGMLDESELLEQMPTKMQLAIAIDVNFAIVNKVDLFKASSFTECRNGCDTQMIYDMLLRLKSIVYLPGDFVCKKGEIGREMYIIKQGEVQVLGGPDGKKVLVTLRAGAVFGEISLLAAGGGNRRTADVVAHGFANLFILDKKTLNEILVHYPDSEKLLMKKAKVLLKQKGKPAPGPPAQQPRGLASLFGQKPETPKLFKAMLGGKGREGLAKLLQLKRQQDTQQRKQRQRKSKEIGKQTEILKGSKDKIDFTKTLRISDLLILSKANKPEQEEKKPVEPVASSAPPAQKEEPNAEAKPKPAVMRRETTKESLIISMSPSPRAEEGEILKVEVKEKKK</sequence>
<feature type="region of interest" description="Disordered" evidence="16">
    <location>
        <begin position="35"/>
        <end position="78"/>
    </location>
</feature>
<keyword evidence="10 17" id="KW-0472">Membrane</keyword>
<gene>
    <name evidence="19" type="primary">Cngb3</name>
    <name evidence="19" type="ORF">HERCAC_R13175</name>
</gene>
<dbReference type="GO" id="GO:0001750">
    <property type="term" value="C:photoreceptor outer segment"/>
    <property type="evidence" value="ECO:0007669"/>
    <property type="project" value="TreeGrafter"/>
</dbReference>
<evidence type="ECO:0000256" key="4">
    <source>
        <dbReference type="ARBA" id="ARBA00022606"/>
    </source>
</evidence>
<protein>
    <submittedName>
        <fullName evidence="19">CNGB3 protein</fullName>
    </submittedName>
</protein>
<comment type="caution">
    <text evidence="19">The sequence shown here is derived from an EMBL/GenBank/DDBJ whole genome shotgun (WGS) entry which is preliminary data.</text>
</comment>
<dbReference type="PANTHER" id="PTHR45638:SF8">
    <property type="entry name" value="CYCLIC NUCLEOTIDE-GATED CATION CHANNEL BETA-3"/>
    <property type="match status" value="1"/>
</dbReference>
<evidence type="ECO:0000313" key="19">
    <source>
        <dbReference type="EMBL" id="NXK11160.1"/>
    </source>
</evidence>
<evidence type="ECO:0000256" key="12">
    <source>
        <dbReference type="ARBA" id="ARBA00023303"/>
    </source>
</evidence>
<evidence type="ECO:0000256" key="2">
    <source>
        <dbReference type="ARBA" id="ARBA00022448"/>
    </source>
</evidence>
<dbReference type="InterPro" id="IPR018490">
    <property type="entry name" value="cNMP-bd_dom_sf"/>
</dbReference>
<dbReference type="GO" id="GO:0005222">
    <property type="term" value="F:intracellularly cAMP-activated cation channel activity"/>
    <property type="evidence" value="ECO:0007669"/>
    <property type="project" value="TreeGrafter"/>
</dbReference>
<evidence type="ECO:0000256" key="7">
    <source>
        <dbReference type="ARBA" id="ARBA00022989"/>
    </source>
</evidence>
<dbReference type="GO" id="GO:0005886">
    <property type="term" value="C:plasma membrane"/>
    <property type="evidence" value="ECO:0007669"/>
    <property type="project" value="TreeGrafter"/>
</dbReference>
<feature type="transmembrane region" description="Helical" evidence="17">
    <location>
        <begin position="118"/>
        <end position="138"/>
    </location>
</feature>
<dbReference type="SUPFAM" id="SSF51206">
    <property type="entry name" value="cAMP-binding domain-like"/>
    <property type="match status" value="1"/>
</dbReference>
<evidence type="ECO:0000256" key="13">
    <source>
        <dbReference type="ARBA" id="ARBA00023305"/>
    </source>
</evidence>
<dbReference type="GO" id="GO:0044877">
    <property type="term" value="F:protein-containing complex binding"/>
    <property type="evidence" value="ECO:0007669"/>
    <property type="project" value="TreeGrafter"/>
</dbReference>
<dbReference type="GO" id="GO:0017071">
    <property type="term" value="C:intracellular cyclic nucleotide activated cation channel complex"/>
    <property type="evidence" value="ECO:0007669"/>
    <property type="project" value="TreeGrafter"/>
</dbReference>
<dbReference type="SUPFAM" id="SSF81324">
    <property type="entry name" value="Voltage-gated potassium channels"/>
    <property type="match status" value="1"/>
</dbReference>
<keyword evidence="13" id="KW-0844">Vision</keyword>
<dbReference type="InterPro" id="IPR050866">
    <property type="entry name" value="CNG_cation_channel"/>
</dbReference>
<dbReference type="InterPro" id="IPR000595">
    <property type="entry name" value="cNMP-bd_dom"/>
</dbReference>
<feature type="compositionally biased region" description="Basic and acidic residues" evidence="16">
    <location>
        <begin position="710"/>
        <end position="726"/>
    </location>
</feature>
<dbReference type="AlphaFoldDB" id="A0A7L0GWJ0"/>
<evidence type="ECO:0000256" key="3">
    <source>
        <dbReference type="ARBA" id="ARBA00022535"/>
    </source>
</evidence>
<dbReference type="SMART" id="SM00100">
    <property type="entry name" value="cNMP"/>
    <property type="match status" value="1"/>
</dbReference>
<dbReference type="Pfam" id="PF00520">
    <property type="entry name" value="Ion_trans"/>
    <property type="match status" value="1"/>
</dbReference>
<evidence type="ECO:0000259" key="18">
    <source>
        <dbReference type="PROSITE" id="PS50042"/>
    </source>
</evidence>
<feature type="non-terminal residue" evidence="19">
    <location>
        <position position="726"/>
    </location>
</feature>
<evidence type="ECO:0000256" key="11">
    <source>
        <dbReference type="ARBA" id="ARBA00023286"/>
    </source>
</evidence>
<comment type="catalytic activity">
    <reaction evidence="14">
        <text>K(+)(in) = K(+)(out)</text>
        <dbReference type="Rhea" id="RHEA:29463"/>
        <dbReference type="ChEBI" id="CHEBI:29103"/>
    </reaction>
</comment>
<feature type="region of interest" description="Disordered" evidence="16">
    <location>
        <begin position="557"/>
        <end position="579"/>
    </location>
</feature>
<dbReference type="EMBL" id="VXAJ01000457">
    <property type="protein sequence ID" value="NXK11160.1"/>
    <property type="molecule type" value="Genomic_DNA"/>
</dbReference>
<dbReference type="CDD" id="cd00038">
    <property type="entry name" value="CAP_ED"/>
    <property type="match status" value="1"/>
</dbReference>
<evidence type="ECO:0000256" key="5">
    <source>
        <dbReference type="ARBA" id="ARBA00022692"/>
    </source>
</evidence>
<name>A0A7L0GWJ0_HERCA</name>
<dbReference type="GO" id="GO:0005223">
    <property type="term" value="F:intracellularly cGMP-activated cation channel activity"/>
    <property type="evidence" value="ECO:0007669"/>
    <property type="project" value="TreeGrafter"/>
</dbReference>
<dbReference type="InterPro" id="IPR005821">
    <property type="entry name" value="Ion_trans_dom"/>
</dbReference>
<evidence type="ECO:0000256" key="14">
    <source>
        <dbReference type="ARBA" id="ARBA00034430"/>
    </source>
</evidence>
<feature type="compositionally biased region" description="Basic and acidic residues" evidence="16">
    <location>
        <begin position="677"/>
        <end position="698"/>
    </location>
</feature>
<dbReference type="FunFam" id="2.60.120.10:FF:000020">
    <property type="entry name" value="Cyclic nucleotide-gated channel beta 3"/>
    <property type="match status" value="1"/>
</dbReference>
<feature type="transmembrane region" description="Helical" evidence="17">
    <location>
        <begin position="249"/>
        <end position="273"/>
    </location>
</feature>
<keyword evidence="20" id="KW-1185">Reference proteome</keyword>
<evidence type="ECO:0000256" key="6">
    <source>
        <dbReference type="ARBA" id="ARBA00022741"/>
    </source>
</evidence>